<dbReference type="SUPFAM" id="SSF143865">
    <property type="entry name" value="CorA soluble domain-like"/>
    <property type="match status" value="2"/>
</dbReference>
<evidence type="ECO:0000256" key="2">
    <source>
        <dbReference type="ARBA" id="ARBA00009765"/>
    </source>
</evidence>
<dbReference type="Gene3D" id="1.20.58.340">
    <property type="entry name" value="Magnesium transport protein CorA, transmembrane region"/>
    <property type="match status" value="2"/>
</dbReference>
<dbReference type="Gene3D" id="3.30.460.20">
    <property type="entry name" value="CorA soluble domain-like"/>
    <property type="match status" value="1"/>
</dbReference>
<dbReference type="GO" id="GO:0050897">
    <property type="term" value="F:cobalt ion binding"/>
    <property type="evidence" value="ECO:0007669"/>
    <property type="project" value="TreeGrafter"/>
</dbReference>
<dbReference type="InterPro" id="IPR045863">
    <property type="entry name" value="CorA_TM1_TM2"/>
</dbReference>
<dbReference type="InterPro" id="IPR045861">
    <property type="entry name" value="CorA_cytoplasmic_dom"/>
</dbReference>
<dbReference type="PANTHER" id="PTHR46494:SF1">
    <property type="entry name" value="CORA FAMILY METAL ION TRANSPORTER (EUROFUNG)"/>
    <property type="match status" value="1"/>
</dbReference>
<dbReference type="SUPFAM" id="SSF144083">
    <property type="entry name" value="Magnesium transport protein CorA, transmembrane region"/>
    <property type="match status" value="1"/>
</dbReference>
<dbReference type="Proteomes" id="UP000355283">
    <property type="component" value="Unassembled WGS sequence"/>
</dbReference>
<sequence length="750" mass="85105">MLEQALLDSLQDRSPVMPPPDPAPQQSDSDEDGVEWEERLWRELPQELWDKVVMRNGVPGLHDSRAICKTLIEALYDPRIHKHVDVTKDGLRRFFEALTTHSDHVLHSHELQEAFQRTLKDFGVWEGERPEFRQYWKKTWAEMLLVLTRVVHGEKSSGSAGGEARRQGDTFCFGAFAGLLRRLKLELALRVWEKSMGPRVMSLASRRSIVEIDIDEGKRGRGGSGEQGGNGQEIPEIPGIADGKWPRRLSALYNLEEEEVVLKTYVWNARRVQGLDVTRRNMRDFFLGHRDPEWRVRWVIADWSDRANIIRLSIKYRFHPLHLEDVLKLERQQPRFLKYGGHYFLILPLLRLVRDAAEAKGEHSTRTTPTSLPDHETPSKKEDRWKAAASHDFADIALETSRLAIFAAGPPHFDTIITIHGAWQRVRNRCCSLEPPTSNESVPGKRNVFERMTAPVPIDTAACAAIPMEAAPSLAWTHDTFSTPSIPPLPGDLSSAPRSGDKPHALNPEDSTPRPMGPTSVLGAAFRLLHEDYSSVRHGNSNWMLHTILETITKMIIPIMALYETRLLAFQRDLNGPDAPRMRERLSKPIMDVKHDLISLQQRIKSMLPVLRGLISEPSLREDEALFYIQGVHDDLHVLYDDINTMLVLAQSLLDESKYLKDDTRNEALKLFAVVTALFCPLQFIAGYFGTNFVAGGGFKDGEGRCTWATAWTPPVPPAWEITKTRPPSVLRVHDRSGEHKRTRGILEAP</sequence>
<evidence type="ECO:0000256" key="5">
    <source>
        <dbReference type="ARBA" id="ARBA00022692"/>
    </source>
</evidence>
<keyword evidence="3" id="KW-0813">Transport</keyword>
<protein>
    <submittedName>
        <fullName evidence="9">Uncharacterized protein</fullName>
    </submittedName>
</protein>
<evidence type="ECO:0000256" key="7">
    <source>
        <dbReference type="ARBA" id="ARBA00023136"/>
    </source>
</evidence>
<dbReference type="GO" id="GO:0000287">
    <property type="term" value="F:magnesium ion binding"/>
    <property type="evidence" value="ECO:0007669"/>
    <property type="project" value="TreeGrafter"/>
</dbReference>
<feature type="region of interest" description="Disordered" evidence="8">
    <location>
        <begin position="216"/>
        <end position="237"/>
    </location>
</feature>
<name>A0A4D9CRR3_9STRA</name>
<evidence type="ECO:0000256" key="3">
    <source>
        <dbReference type="ARBA" id="ARBA00022448"/>
    </source>
</evidence>
<dbReference type="InterPro" id="IPR002523">
    <property type="entry name" value="MgTranspt_CorA/ZnTranspt_ZntB"/>
</dbReference>
<evidence type="ECO:0000256" key="8">
    <source>
        <dbReference type="SAM" id="MobiDB-lite"/>
    </source>
</evidence>
<evidence type="ECO:0000313" key="9">
    <source>
        <dbReference type="EMBL" id="TFJ81860.1"/>
    </source>
</evidence>
<dbReference type="GO" id="GO:0015087">
    <property type="term" value="F:cobalt ion transmembrane transporter activity"/>
    <property type="evidence" value="ECO:0007669"/>
    <property type="project" value="TreeGrafter"/>
</dbReference>
<evidence type="ECO:0000256" key="6">
    <source>
        <dbReference type="ARBA" id="ARBA00022989"/>
    </source>
</evidence>
<keyword evidence="7" id="KW-0472">Membrane</keyword>
<dbReference type="AlphaFoldDB" id="A0A4D9CRR3"/>
<keyword evidence="6" id="KW-1133">Transmembrane helix</keyword>
<dbReference type="PANTHER" id="PTHR46494">
    <property type="entry name" value="CORA FAMILY METAL ION TRANSPORTER (EUROFUNG)"/>
    <property type="match status" value="1"/>
</dbReference>
<keyword evidence="10" id="KW-1185">Reference proteome</keyword>
<keyword evidence="5" id="KW-0812">Transmembrane</keyword>
<comment type="subcellular location">
    <subcellularLocation>
        <location evidence="1">Cell membrane</location>
        <topology evidence="1">Multi-pass membrane protein</topology>
    </subcellularLocation>
</comment>
<dbReference type="GO" id="GO:0015095">
    <property type="term" value="F:magnesium ion transmembrane transporter activity"/>
    <property type="evidence" value="ECO:0007669"/>
    <property type="project" value="TreeGrafter"/>
</dbReference>
<organism evidence="9 10">
    <name type="scientific">Nannochloropsis salina CCMP1776</name>
    <dbReference type="NCBI Taxonomy" id="1027361"/>
    <lineage>
        <taxon>Eukaryota</taxon>
        <taxon>Sar</taxon>
        <taxon>Stramenopiles</taxon>
        <taxon>Ochrophyta</taxon>
        <taxon>Eustigmatophyceae</taxon>
        <taxon>Eustigmatales</taxon>
        <taxon>Monodopsidaceae</taxon>
        <taxon>Microchloropsis</taxon>
        <taxon>Microchloropsis salina</taxon>
    </lineage>
</organism>
<evidence type="ECO:0000313" key="10">
    <source>
        <dbReference type="Proteomes" id="UP000355283"/>
    </source>
</evidence>
<dbReference type="OrthoDB" id="165352at2759"/>
<proteinExistence type="inferred from homology"/>
<evidence type="ECO:0000256" key="4">
    <source>
        <dbReference type="ARBA" id="ARBA00022475"/>
    </source>
</evidence>
<feature type="region of interest" description="Disordered" evidence="8">
    <location>
        <begin position="486"/>
        <end position="518"/>
    </location>
</feature>
<gene>
    <name evidence="9" type="ORF">NSK_007107</name>
</gene>
<accession>A0A4D9CRR3</accession>
<feature type="region of interest" description="Disordered" evidence="8">
    <location>
        <begin position="361"/>
        <end position="381"/>
    </location>
</feature>
<evidence type="ECO:0000256" key="1">
    <source>
        <dbReference type="ARBA" id="ARBA00004651"/>
    </source>
</evidence>
<feature type="compositionally biased region" description="Gly residues" evidence="8">
    <location>
        <begin position="222"/>
        <end position="231"/>
    </location>
</feature>
<dbReference type="EMBL" id="SDOX01000122">
    <property type="protein sequence ID" value="TFJ81860.1"/>
    <property type="molecule type" value="Genomic_DNA"/>
</dbReference>
<comment type="similarity">
    <text evidence="2">Belongs to the CorA metal ion transporter (MIT) (TC 1.A.35) family.</text>
</comment>
<comment type="caution">
    <text evidence="9">The sequence shown here is derived from an EMBL/GenBank/DDBJ whole genome shotgun (WGS) entry which is preliminary data.</text>
</comment>
<dbReference type="Pfam" id="PF01544">
    <property type="entry name" value="CorA"/>
    <property type="match status" value="1"/>
</dbReference>
<dbReference type="GO" id="GO:0005886">
    <property type="term" value="C:plasma membrane"/>
    <property type="evidence" value="ECO:0007669"/>
    <property type="project" value="UniProtKB-SubCell"/>
</dbReference>
<keyword evidence="4" id="KW-1003">Cell membrane</keyword>
<reference evidence="9 10" key="1">
    <citation type="submission" date="2019-01" db="EMBL/GenBank/DDBJ databases">
        <title>Nuclear Genome Assembly of the Microalgal Biofuel strain Nannochloropsis salina CCMP1776.</title>
        <authorList>
            <person name="Hovde B."/>
        </authorList>
    </citation>
    <scope>NUCLEOTIDE SEQUENCE [LARGE SCALE GENOMIC DNA]</scope>
    <source>
        <strain evidence="9 10">CCMP1776</strain>
    </source>
</reference>
<feature type="region of interest" description="Disordered" evidence="8">
    <location>
        <begin position="1"/>
        <end position="35"/>
    </location>
</feature>